<feature type="transmembrane region" description="Helical" evidence="1">
    <location>
        <begin position="54"/>
        <end position="75"/>
    </location>
</feature>
<protein>
    <recommendedName>
        <fullName evidence="1">Dolichyl-phosphate-mannose--protein mannosyltransferase</fullName>
        <ecNumber evidence="1">2.4.1.109</ecNumber>
    </recommendedName>
</protein>
<evidence type="ECO:0000259" key="2">
    <source>
        <dbReference type="Pfam" id="PF16192"/>
    </source>
</evidence>
<feature type="domain" description="Protein O-mannosyl-transferase C-terminal four TM" evidence="2">
    <location>
        <begin position="5"/>
        <end position="91"/>
    </location>
</feature>
<accession>A0A5B0MMK7</accession>
<evidence type="ECO:0000313" key="3">
    <source>
        <dbReference type="EMBL" id="KAA1078317.1"/>
    </source>
</evidence>
<dbReference type="GO" id="GO:0004169">
    <property type="term" value="F:dolichyl-phosphate-mannose-protein mannosyltransferase activity"/>
    <property type="evidence" value="ECO:0007669"/>
    <property type="project" value="UniProtKB-UniRule"/>
</dbReference>
<comment type="pathway">
    <text evidence="1">Protein modification; protein glycosylation.</text>
</comment>
<name>A0A5B0MMK7_PUCGR</name>
<sequence>MTQNTHYAPFLFMGRVTYLHHHFPALWFLILMFGLIVDHFIFKAKTSRFIRLTKLNKIAICSTLCVAIMLTGIWFKDCTWGISGPIHLYNYEYLYAETFKYTSNSHSRTCVQDTLIYPEENPVKPPPP</sequence>
<keyword evidence="1" id="KW-1133">Transmembrane helix</keyword>
<comment type="caution">
    <text evidence="1">Lacks conserved residue(s) required for the propagation of feature annotation.</text>
</comment>
<keyword evidence="1" id="KW-0472">Membrane</keyword>
<gene>
    <name evidence="3" type="primary">PMT2_3</name>
    <name evidence="3" type="ORF">PGT21_033318</name>
</gene>
<comment type="catalytic activity">
    <reaction evidence="1">
        <text>a di-trans,poly-cis-dolichyl beta-D-mannosyl phosphate + L-threonyl-[protein] = 3-O-(alpha-D-mannosyl)-L-threonyl-[protein] + a di-trans,poly-cis-dolichyl phosphate + H(+)</text>
        <dbReference type="Rhea" id="RHEA:53396"/>
        <dbReference type="Rhea" id="RHEA-COMP:11060"/>
        <dbReference type="Rhea" id="RHEA-COMP:13547"/>
        <dbReference type="Rhea" id="RHEA-COMP:19498"/>
        <dbReference type="Rhea" id="RHEA-COMP:19501"/>
        <dbReference type="ChEBI" id="CHEBI:15378"/>
        <dbReference type="ChEBI" id="CHEBI:30013"/>
        <dbReference type="ChEBI" id="CHEBI:57683"/>
        <dbReference type="ChEBI" id="CHEBI:58211"/>
        <dbReference type="ChEBI" id="CHEBI:137323"/>
        <dbReference type="EC" id="2.4.1.109"/>
    </reaction>
</comment>
<comment type="subcellular location">
    <subcellularLocation>
        <location evidence="1">Endoplasmic reticulum membrane</location>
        <topology evidence="1">Multi-pass membrane protein</topology>
    </subcellularLocation>
</comment>
<dbReference type="EMBL" id="VSWC01000144">
    <property type="protein sequence ID" value="KAA1078317.1"/>
    <property type="molecule type" value="Genomic_DNA"/>
</dbReference>
<dbReference type="InterPro" id="IPR027005">
    <property type="entry name" value="PMT-like"/>
</dbReference>
<keyword evidence="1" id="KW-0812">Transmembrane</keyword>
<evidence type="ECO:0000313" key="4">
    <source>
        <dbReference type="Proteomes" id="UP000324748"/>
    </source>
</evidence>
<dbReference type="Pfam" id="PF16192">
    <property type="entry name" value="PMT_4TMC"/>
    <property type="match status" value="1"/>
</dbReference>
<comment type="catalytic activity">
    <reaction evidence="1">
        <text>a di-trans,poly-cis-dolichyl beta-D-mannosyl phosphate + L-seryl-[protein] = 3-O-(alpha-D-mannosyl)-L-seryl-[protein] + a di-trans,poly-cis-dolichyl phosphate + H(+)</text>
        <dbReference type="Rhea" id="RHEA:17377"/>
        <dbReference type="Rhea" id="RHEA-COMP:9863"/>
        <dbReference type="Rhea" id="RHEA-COMP:13546"/>
        <dbReference type="Rhea" id="RHEA-COMP:19498"/>
        <dbReference type="Rhea" id="RHEA-COMP:19501"/>
        <dbReference type="ChEBI" id="CHEBI:15378"/>
        <dbReference type="ChEBI" id="CHEBI:29999"/>
        <dbReference type="ChEBI" id="CHEBI:57683"/>
        <dbReference type="ChEBI" id="CHEBI:58211"/>
        <dbReference type="ChEBI" id="CHEBI:137321"/>
        <dbReference type="EC" id="2.4.1.109"/>
    </reaction>
</comment>
<dbReference type="PANTHER" id="PTHR10050">
    <property type="entry name" value="DOLICHYL-PHOSPHATE-MANNOSE--PROTEIN MANNOSYLTRANSFERASE"/>
    <property type="match status" value="1"/>
</dbReference>
<feature type="transmembrane region" description="Helical" evidence="1">
    <location>
        <begin position="25"/>
        <end position="42"/>
    </location>
</feature>
<comment type="caution">
    <text evidence="3">The sequence shown here is derived from an EMBL/GenBank/DDBJ whole genome shotgun (WGS) entry which is preliminary data.</text>
</comment>
<dbReference type="PANTHER" id="PTHR10050:SF46">
    <property type="entry name" value="PROTEIN O-MANNOSYL-TRANSFERASE 2"/>
    <property type="match status" value="1"/>
</dbReference>
<keyword evidence="1" id="KW-0256">Endoplasmic reticulum</keyword>
<dbReference type="UniPathway" id="UPA00378"/>
<keyword evidence="1 3" id="KW-0328">Glycosyltransferase</keyword>
<keyword evidence="1 3" id="KW-0808">Transferase</keyword>
<dbReference type="AlphaFoldDB" id="A0A5B0MMK7"/>
<evidence type="ECO:0000256" key="1">
    <source>
        <dbReference type="RuleBase" id="RU367007"/>
    </source>
</evidence>
<comment type="similarity">
    <text evidence="1">Belongs to the glycosyltransferase 39 family.</text>
</comment>
<dbReference type="GO" id="GO:0005789">
    <property type="term" value="C:endoplasmic reticulum membrane"/>
    <property type="evidence" value="ECO:0007669"/>
    <property type="project" value="UniProtKB-SubCell"/>
</dbReference>
<organism evidence="3 4">
    <name type="scientific">Puccinia graminis f. sp. tritici</name>
    <dbReference type="NCBI Taxonomy" id="56615"/>
    <lineage>
        <taxon>Eukaryota</taxon>
        <taxon>Fungi</taxon>
        <taxon>Dikarya</taxon>
        <taxon>Basidiomycota</taxon>
        <taxon>Pucciniomycotina</taxon>
        <taxon>Pucciniomycetes</taxon>
        <taxon>Pucciniales</taxon>
        <taxon>Pucciniaceae</taxon>
        <taxon>Puccinia</taxon>
    </lineage>
</organism>
<dbReference type="OrthoDB" id="292747at2759"/>
<keyword evidence="4" id="KW-1185">Reference proteome</keyword>
<dbReference type="InterPro" id="IPR032421">
    <property type="entry name" value="PMT_4TMC"/>
</dbReference>
<comment type="function">
    <text evidence="1">Transfers mannose from Dol-P-mannose to Ser or Thr residues on proteins.</text>
</comment>
<proteinExistence type="inferred from homology"/>
<dbReference type="EC" id="2.4.1.109" evidence="1"/>
<dbReference type="Proteomes" id="UP000324748">
    <property type="component" value="Unassembled WGS sequence"/>
</dbReference>
<reference evidence="3 4" key="1">
    <citation type="submission" date="2019-05" db="EMBL/GenBank/DDBJ databases">
        <title>Emergence of the Ug99 lineage of the wheat stem rust pathogen through somatic hybridization.</title>
        <authorList>
            <person name="Li F."/>
            <person name="Upadhyaya N.M."/>
            <person name="Sperschneider J."/>
            <person name="Matny O."/>
            <person name="Nguyen-Phuc H."/>
            <person name="Mago R."/>
            <person name="Raley C."/>
            <person name="Miller M.E."/>
            <person name="Silverstein K.A.T."/>
            <person name="Henningsen E."/>
            <person name="Hirsch C.D."/>
            <person name="Visser B."/>
            <person name="Pretorius Z.A."/>
            <person name="Steffenson B.J."/>
            <person name="Schwessinger B."/>
            <person name="Dodds P.N."/>
            <person name="Figueroa M."/>
        </authorList>
    </citation>
    <scope>NUCLEOTIDE SEQUENCE [LARGE SCALE GENOMIC DNA]</scope>
    <source>
        <strain evidence="3">21-0</strain>
    </source>
</reference>